<comment type="caution">
    <text evidence="1">The sequence shown here is derived from an EMBL/GenBank/DDBJ whole genome shotgun (WGS) entry which is preliminary data.</text>
</comment>
<evidence type="ECO:0000313" key="1">
    <source>
        <dbReference type="EMBL" id="MCZ0865772.1"/>
    </source>
</evidence>
<gene>
    <name evidence="1" type="ORF">O0V09_11195</name>
</gene>
<dbReference type="Proteomes" id="UP001069090">
    <property type="component" value="Unassembled WGS sequence"/>
</dbReference>
<reference evidence="1 2" key="1">
    <citation type="submission" date="2022-12" db="EMBL/GenBank/DDBJ databases">
        <title>Dasania phycosphaerae sp. nov., isolated from particulate material of the south coast of Korea.</title>
        <authorList>
            <person name="Jiang Y."/>
        </authorList>
    </citation>
    <scope>NUCLEOTIDE SEQUENCE [LARGE SCALE GENOMIC DNA]</scope>
    <source>
        <strain evidence="1 2">GY-19</strain>
    </source>
</reference>
<dbReference type="EMBL" id="JAPTGG010000008">
    <property type="protein sequence ID" value="MCZ0865772.1"/>
    <property type="molecule type" value="Genomic_DNA"/>
</dbReference>
<evidence type="ECO:0000313" key="2">
    <source>
        <dbReference type="Proteomes" id="UP001069090"/>
    </source>
</evidence>
<accession>A0A9J6RMR9</accession>
<dbReference type="AlphaFoldDB" id="A0A9J6RMR9"/>
<dbReference type="RefSeq" id="WP_258331914.1">
    <property type="nucleotide sequence ID" value="NZ_JAPTGG010000008.1"/>
</dbReference>
<organism evidence="1 2">
    <name type="scientific">Dasania phycosphaerae</name>
    <dbReference type="NCBI Taxonomy" id="2950436"/>
    <lineage>
        <taxon>Bacteria</taxon>
        <taxon>Pseudomonadati</taxon>
        <taxon>Pseudomonadota</taxon>
        <taxon>Gammaproteobacteria</taxon>
        <taxon>Cellvibrionales</taxon>
        <taxon>Spongiibacteraceae</taxon>
        <taxon>Dasania</taxon>
    </lineage>
</organism>
<keyword evidence="2" id="KW-1185">Reference proteome</keyword>
<name>A0A9J6RMR9_9GAMM</name>
<sequence length="89" mass="9908">MTARADCHLAIQQQLSAIFSALKQGRDVPPAQRYRCEGYMQAALQLAAITEAELLLLQQQSYREVYGEDAAEPMEVGRLSLKMVKAPVK</sequence>
<proteinExistence type="predicted"/>
<protein>
    <submittedName>
        <fullName evidence="1">Uncharacterized protein</fullName>
    </submittedName>
</protein>